<comment type="caution">
    <text evidence="8">The sequence shown here is derived from an EMBL/GenBank/DDBJ whole genome shotgun (WGS) entry which is preliminary data.</text>
</comment>
<keyword evidence="4 7" id="KW-1133">Transmembrane helix</keyword>
<accession>A0ABQ3RD77</accession>
<dbReference type="InterPro" id="IPR017039">
    <property type="entry name" value="Virul_fac_BrkB"/>
</dbReference>
<evidence type="ECO:0000256" key="3">
    <source>
        <dbReference type="ARBA" id="ARBA00022692"/>
    </source>
</evidence>
<dbReference type="PANTHER" id="PTHR30213">
    <property type="entry name" value="INNER MEMBRANE PROTEIN YHJD"/>
    <property type="match status" value="1"/>
</dbReference>
<feature type="compositionally biased region" description="Low complexity" evidence="6">
    <location>
        <begin position="14"/>
        <end position="24"/>
    </location>
</feature>
<comment type="subcellular location">
    <subcellularLocation>
        <location evidence="1">Cell membrane</location>
        <topology evidence="1">Multi-pass membrane protein</topology>
    </subcellularLocation>
</comment>
<evidence type="ECO:0000313" key="9">
    <source>
        <dbReference type="Proteomes" id="UP000646738"/>
    </source>
</evidence>
<evidence type="ECO:0000256" key="5">
    <source>
        <dbReference type="ARBA" id="ARBA00023136"/>
    </source>
</evidence>
<evidence type="ECO:0000256" key="1">
    <source>
        <dbReference type="ARBA" id="ARBA00004651"/>
    </source>
</evidence>
<feature type="transmembrane region" description="Helical" evidence="7">
    <location>
        <begin position="65"/>
        <end position="86"/>
    </location>
</feature>
<gene>
    <name evidence="8" type="ORF">Srubr_35930</name>
</gene>
<dbReference type="PANTHER" id="PTHR30213:SF0">
    <property type="entry name" value="UPF0761 MEMBRANE PROTEIN YIHY"/>
    <property type="match status" value="1"/>
</dbReference>
<keyword evidence="2" id="KW-1003">Cell membrane</keyword>
<keyword evidence="3 7" id="KW-0812">Transmembrane</keyword>
<dbReference type="Proteomes" id="UP000646738">
    <property type="component" value="Unassembled WGS sequence"/>
</dbReference>
<proteinExistence type="predicted"/>
<dbReference type="Pfam" id="PF03631">
    <property type="entry name" value="Virul_fac_BrkB"/>
    <property type="match status" value="1"/>
</dbReference>
<feature type="region of interest" description="Disordered" evidence="6">
    <location>
        <begin position="105"/>
        <end position="133"/>
    </location>
</feature>
<evidence type="ECO:0000313" key="8">
    <source>
        <dbReference type="EMBL" id="GHI53747.1"/>
    </source>
</evidence>
<evidence type="ECO:0000256" key="4">
    <source>
        <dbReference type="ARBA" id="ARBA00022989"/>
    </source>
</evidence>
<name>A0ABQ3RD77_STRRR</name>
<evidence type="ECO:0000256" key="7">
    <source>
        <dbReference type="SAM" id="Phobius"/>
    </source>
</evidence>
<protein>
    <submittedName>
        <fullName evidence="8">Uncharacterized protein</fullName>
    </submittedName>
</protein>
<organism evidence="8 9">
    <name type="scientific">Streptomyces rubradiris</name>
    <name type="common">Streptomyces achromogenes subsp. rubradiris</name>
    <dbReference type="NCBI Taxonomy" id="285531"/>
    <lineage>
        <taxon>Bacteria</taxon>
        <taxon>Bacillati</taxon>
        <taxon>Actinomycetota</taxon>
        <taxon>Actinomycetes</taxon>
        <taxon>Kitasatosporales</taxon>
        <taxon>Streptomycetaceae</taxon>
        <taxon>Streptomyces</taxon>
    </lineage>
</organism>
<keyword evidence="9" id="KW-1185">Reference proteome</keyword>
<evidence type="ECO:0000256" key="2">
    <source>
        <dbReference type="ARBA" id="ARBA00022475"/>
    </source>
</evidence>
<reference evidence="9" key="1">
    <citation type="submission" date="2023-07" db="EMBL/GenBank/DDBJ databases">
        <title>Whole genome shotgun sequence of Streptomyces achromogenes subsp. rubradiris NBRC 14000.</title>
        <authorList>
            <person name="Komaki H."/>
            <person name="Tamura T."/>
        </authorList>
    </citation>
    <scope>NUCLEOTIDE SEQUENCE [LARGE SCALE GENOMIC DNA]</scope>
    <source>
        <strain evidence="9">NBRC 14000</strain>
    </source>
</reference>
<keyword evidence="5 7" id="KW-0472">Membrane</keyword>
<dbReference type="EMBL" id="BNEA01000015">
    <property type="protein sequence ID" value="GHI53747.1"/>
    <property type="molecule type" value="Genomic_DNA"/>
</dbReference>
<evidence type="ECO:0000256" key="6">
    <source>
        <dbReference type="SAM" id="MobiDB-lite"/>
    </source>
</evidence>
<sequence>MRMSGAAPGGVGGAPAPEEVGPGPEVERRAPDTPTELTKRAWLGVLKGALREFKDDELTNRAAALPYYGVLSLFPALLALVSVLGITGESTTDAVLADIEELAPGSAREVAGPGGPGRRHDRDSVLGVRPTRR</sequence>
<feature type="region of interest" description="Disordered" evidence="6">
    <location>
        <begin position="1"/>
        <end position="35"/>
    </location>
</feature>